<feature type="non-terminal residue" evidence="2">
    <location>
        <position position="1"/>
    </location>
</feature>
<proteinExistence type="predicted"/>
<accession>A0A3M7P4E6</accession>
<organism evidence="2 3">
    <name type="scientific">Brachionus plicatilis</name>
    <name type="common">Marine rotifer</name>
    <name type="synonym">Brachionus muelleri</name>
    <dbReference type="NCBI Taxonomy" id="10195"/>
    <lineage>
        <taxon>Eukaryota</taxon>
        <taxon>Metazoa</taxon>
        <taxon>Spiralia</taxon>
        <taxon>Gnathifera</taxon>
        <taxon>Rotifera</taxon>
        <taxon>Eurotatoria</taxon>
        <taxon>Monogononta</taxon>
        <taxon>Pseudotrocha</taxon>
        <taxon>Ploima</taxon>
        <taxon>Brachionidae</taxon>
        <taxon>Brachionus</taxon>
    </lineage>
</organism>
<reference evidence="2 3" key="1">
    <citation type="journal article" date="2018" name="Sci. Rep.">
        <title>Genomic signatures of local adaptation to the degree of environmental predictability in rotifers.</title>
        <authorList>
            <person name="Franch-Gras L."/>
            <person name="Hahn C."/>
            <person name="Garcia-Roger E.M."/>
            <person name="Carmona M.J."/>
            <person name="Serra M."/>
            <person name="Gomez A."/>
        </authorList>
    </citation>
    <scope>NUCLEOTIDE SEQUENCE [LARGE SCALE GENOMIC DNA]</scope>
    <source>
        <strain evidence="2">HYR1</strain>
    </source>
</reference>
<dbReference type="OrthoDB" id="6110468at2759"/>
<dbReference type="AlphaFoldDB" id="A0A3M7P4E6"/>
<dbReference type="EMBL" id="REGN01013552">
    <property type="protein sequence ID" value="RMZ93789.1"/>
    <property type="molecule type" value="Genomic_DNA"/>
</dbReference>
<sequence>KSFIRDFNKISKMTTSLSKSTIPVYDPENSYSSPRQVPRVKFEGRENYLKNRGSINFGDYSVQSKNDTHRPIPK</sequence>
<keyword evidence="3" id="KW-1185">Reference proteome</keyword>
<evidence type="ECO:0000313" key="2">
    <source>
        <dbReference type="EMBL" id="RMZ93789.1"/>
    </source>
</evidence>
<dbReference type="Proteomes" id="UP000276133">
    <property type="component" value="Unassembled WGS sequence"/>
</dbReference>
<gene>
    <name evidence="2" type="ORF">BpHYR1_038953</name>
</gene>
<evidence type="ECO:0000256" key="1">
    <source>
        <dbReference type="SAM" id="MobiDB-lite"/>
    </source>
</evidence>
<feature type="non-terminal residue" evidence="2">
    <location>
        <position position="74"/>
    </location>
</feature>
<comment type="caution">
    <text evidence="2">The sequence shown here is derived from an EMBL/GenBank/DDBJ whole genome shotgun (WGS) entry which is preliminary data.</text>
</comment>
<protein>
    <submittedName>
        <fullName evidence="2">Uncharacterized protein</fullName>
    </submittedName>
</protein>
<feature type="region of interest" description="Disordered" evidence="1">
    <location>
        <begin position="52"/>
        <end position="74"/>
    </location>
</feature>
<name>A0A3M7P4E6_BRAPC</name>
<evidence type="ECO:0000313" key="3">
    <source>
        <dbReference type="Proteomes" id="UP000276133"/>
    </source>
</evidence>